<name>A0A1L3J946_9SPHN</name>
<evidence type="ECO:0008006" key="3">
    <source>
        <dbReference type="Google" id="ProtNLM"/>
    </source>
</evidence>
<dbReference type="KEGG" id="sphl:LPB140_00985"/>
<accession>A0A1L3J946</accession>
<dbReference type="STRING" id="1913578.LPB140_00985"/>
<dbReference type="RefSeq" id="WP_072558292.1">
    <property type="nucleotide sequence ID" value="NZ_CP018154.1"/>
</dbReference>
<keyword evidence="2" id="KW-1185">Reference proteome</keyword>
<dbReference type="AlphaFoldDB" id="A0A1L3J946"/>
<dbReference type="SUPFAM" id="SSF54593">
    <property type="entry name" value="Glyoxalase/Bleomycin resistance protein/Dihydroxybiphenyl dioxygenase"/>
    <property type="match status" value="1"/>
</dbReference>
<dbReference type="Proteomes" id="UP000242561">
    <property type="component" value="Chromosome"/>
</dbReference>
<dbReference type="OrthoDB" id="7545296at2"/>
<gene>
    <name evidence="1" type="ORF">LPB140_00985</name>
</gene>
<protein>
    <recommendedName>
        <fullName evidence="3">VOC family protein</fullName>
    </recommendedName>
</protein>
<evidence type="ECO:0000313" key="2">
    <source>
        <dbReference type="Proteomes" id="UP000242561"/>
    </source>
</evidence>
<organism evidence="1 2">
    <name type="scientific">Sphingorhabdus lutea</name>
    <dbReference type="NCBI Taxonomy" id="1913578"/>
    <lineage>
        <taxon>Bacteria</taxon>
        <taxon>Pseudomonadati</taxon>
        <taxon>Pseudomonadota</taxon>
        <taxon>Alphaproteobacteria</taxon>
        <taxon>Sphingomonadales</taxon>
        <taxon>Sphingomonadaceae</taxon>
        <taxon>Sphingorhabdus</taxon>
    </lineage>
</organism>
<dbReference type="InterPro" id="IPR029068">
    <property type="entry name" value="Glyas_Bleomycin-R_OHBP_Dase"/>
</dbReference>
<reference evidence="1 2" key="1">
    <citation type="submission" date="2016-11" db="EMBL/GenBank/DDBJ databases">
        <title>Sphingorhabdus sp. LPB0140, isolated from marine environment.</title>
        <authorList>
            <person name="Kim E."/>
            <person name="Yi H."/>
        </authorList>
    </citation>
    <scope>NUCLEOTIDE SEQUENCE [LARGE SCALE GENOMIC DNA]</scope>
    <source>
        <strain evidence="1 2">LPB0140</strain>
    </source>
</reference>
<proteinExistence type="predicted"/>
<evidence type="ECO:0000313" key="1">
    <source>
        <dbReference type="EMBL" id="APG61647.1"/>
    </source>
</evidence>
<dbReference type="Gene3D" id="3.10.180.10">
    <property type="entry name" value="2,3-Dihydroxybiphenyl 1,2-Dioxygenase, domain 1"/>
    <property type="match status" value="1"/>
</dbReference>
<sequence length="299" mass="33227">MTHHLQHGSILGGLSTTPNLQLAIDDYRDILGMNLVYEGILSDELAQSWNCPNSAGRPIAIFQPKSGAQFFMRVVEQEDVPHFAPTTSYGWAAFELSVQDVFGWPDRLQGSGFEIVGPPKELAGLPYFIPMQILGRGREMLYLNEVRENTPSTDLPMARSLVDHAFICILAAQYRGKAVSWYEQHFGFNDGGTYTLEYSMINNAFNLPSDSITQLTMVQKDRLPILEVDDYPEMADIRPRHSGMLPPGNAVVSLAVDELDSLNLSWISLPKIRDEAPYLGRKSASVIGPAGEILELIEI</sequence>
<dbReference type="EMBL" id="CP018154">
    <property type="protein sequence ID" value="APG61647.1"/>
    <property type="molecule type" value="Genomic_DNA"/>
</dbReference>